<keyword evidence="3" id="KW-1185">Reference proteome</keyword>
<reference evidence="2 3" key="1">
    <citation type="submission" date="2015-04" db="EMBL/GenBank/DDBJ databases">
        <title>Complete genome sequence of Schizopora paradoxa KUC8140, a cosmopolitan wood degrader in East Asia.</title>
        <authorList>
            <consortium name="DOE Joint Genome Institute"/>
            <person name="Min B."/>
            <person name="Park H."/>
            <person name="Jang Y."/>
            <person name="Kim J.-J."/>
            <person name="Kim K.H."/>
            <person name="Pangilinan J."/>
            <person name="Lipzen A."/>
            <person name="Riley R."/>
            <person name="Grigoriev I.V."/>
            <person name="Spatafora J.W."/>
            <person name="Choi I.-G."/>
        </authorList>
    </citation>
    <scope>NUCLEOTIDE SEQUENCE [LARGE SCALE GENOMIC DNA]</scope>
    <source>
        <strain evidence="2 3">KUC8140</strain>
    </source>
</reference>
<dbReference type="PROSITE" id="PS50097">
    <property type="entry name" value="BTB"/>
    <property type="match status" value="1"/>
</dbReference>
<gene>
    <name evidence="2" type="ORF">SCHPADRAFT_945039</name>
</gene>
<dbReference type="Pfam" id="PF00651">
    <property type="entry name" value="BTB"/>
    <property type="match status" value="1"/>
</dbReference>
<organism evidence="2 3">
    <name type="scientific">Schizopora paradoxa</name>
    <dbReference type="NCBI Taxonomy" id="27342"/>
    <lineage>
        <taxon>Eukaryota</taxon>
        <taxon>Fungi</taxon>
        <taxon>Dikarya</taxon>
        <taxon>Basidiomycota</taxon>
        <taxon>Agaricomycotina</taxon>
        <taxon>Agaricomycetes</taxon>
        <taxon>Hymenochaetales</taxon>
        <taxon>Schizoporaceae</taxon>
        <taxon>Schizopora</taxon>
    </lineage>
</organism>
<dbReference type="OrthoDB" id="3027208at2759"/>
<proteinExistence type="predicted"/>
<evidence type="ECO:0000313" key="3">
    <source>
        <dbReference type="Proteomes" id="UP000053477"/>
    </source>
</evidence>
<feature type="domain" description="BTB" evidence="1">
    <location>
        <begin position="25"/>
        <end position="55"/>
    </location>
</feature>
<dbReference type="EMBL" id="KQ086123">
    <property type="protein sequence ID" value="KLO07748.1"/>
    <property type="molecule type" value="Genomic_DNA"/>
</dbReference>
<dbReference type="Proteomes" id="UP000053477">
    <property type="component" value="Unassembled WGS sequence"/>
</dbReference>
<dbReference type="InParanoid" id="A0A0H2RDY4"/>
<evidence type="ECO:0000259" key="1">
    <source>
        <dbReference type="PROSITE" id="PS50097"/>
    </source>
</evidence>
<dbReference type="AlphaFoldDB" id="A0A0H2RDY4"/>
<dbReference type="InterPro" id="IPR011333">
    <property type="entry name" value="SKP1/BTB/POZ_sf"/>
</dbReference>
<name>A0A0H2RDY4_9AGAM</name>
<protein>
    <recommendedName>
        <fullName evidence="1">BTB domain-containing protein</fullName>
    </recommendedName>
</protein>
<evidence type="ECO:0000313" key="2">
    <source>
        <dbReference type="EMBL" id="KLO07748.1"/>
    </source>
</evidence>
<accession>A0A0H2RDY4</accession>
<dbReference type="CDD" id="cd18186">
    <property type="entry name" value="BTB_POZ_ZBTB_KLHL-like"/>
    <property type="match status" value="1"/>
</dbReference>
<dbReference type="InterPro" id="IPR000210">
    <property type="entry name" value="BTB/POZ_dom"/>
</dbReference>
<sequence length="316" mass="35623">MDVDPPREETPKVPKRHDFLWFPDGNVVLATDASLFKVHKSLLAVHSSVFRDMFELPNVGHAGVVPGRDDAGLASEAYEGVPMVTLVGDKGEDVAHLLRAVFEPNTKYDFNTVRKNVILHISRNYPKTLREYDALYGYNSPMFGKRRTECHFPLLAAAVTAEVDVLLPSLFLACSELDINEIIRQSQSITLETLRILIDGRERLAYVKVEIVDTLSQQLRTMDANGECQNEVPCLQDACFIDIQDFVISSLGDIVGEQVVRYYLSPVCKGCGSFMARMVDEERKGKWDDMPSHFDSEFAFTDWKELKAKLKAILES</sequence>
<dbReference type="SUPFAM" id="SSF54695">
    <property type="entry name" value="POZ domain"/>
    <property type="match status" value="1"/>
</dbReference>
<dbReference type="STRING" id="27342.A0A0H2RDY4"/>